<dbReference type="InterPro" id="IPR036390">
    <property type="entry name" value="WH_DNA-bd_sf"/>
</dbReference>
<dbReference type="AlphaFoldDB" id="A0A5C7FLN5"/>
<organism evidence="2 3">
    <name type="scientific">Neolewinella aurantiaca</name>
    <dbReference type="NCBI Taxonomy" id="2602767"/>
    <lineage>
        <taxon>Bacteria</taxon>
        <taxon>Pseudomonadati</taxon>
        <taxon>Bacteroidota</taxon>
        <taxon>Saprospiria</taxon>
        <taxon>Saprospirales</taxon>
        <taxon>Lewinellaceae</taxon>
        <taxon>Neolewinella</taxon>
    </lineage>
</organism>
<evidence type="ECO:0000313" key="3">
    <source>
        <dbReference type="Proteomes" id="UP000321907"/>
    </source>
</evidence>
<comment type="caution">
    <text evidence="2">The sequence shown here is derived from an EMBL/GenBank/DDBJ whole genome shotgun (WGS) entry which is preliminary data.</text>
</comment>
<dbReference type="GO" id="GO:0003700">
    <property type="term" value="F:DNA-binding transcription factor activity"/>
    <property type="evidence" value="ECO:0007669"/>
    <property type="project" value="InterPro"/>
</dbReference>
<dbReference type="InterPro" id="IPR000835">
    <property type="entry name" value="HTH_MarR-typ"/>
</dbReference>
<dbReference type="Proteomes" id="UP000321907">
    <property type="component" value="Unassembled WGS sequence"/>
</dbReference>
<name>A0A5C7FLN5_9BACT</name>
<dbReference type="OrthoDB" id="763883at2"/>
<dbReference type="Gene3D" id="1.10.10.10">
    <property type="entry name" value="Winged helix-like DNA-binding domain superfamily/Winged helix DNA-binding domain"/>
    <property type="match status" value="1"/>
</dbReference>
<dbReference type="EMBL" id="VOXD01000045">
    <property type="protein sequence ID" value="TXF85655.1"/>
    <property type="molecule type" value="Genomic_DNA"/>
</dbReference>
<reference evidence="2 3" key="1">
    <citation type="submission" date="2019-08" db="EMBL/GenBank/DDBJ databases">
        <title>Lewinella sp. strain SSH13 Genome sequencing and assembly.</title>
        <authorList>
            <person name="Kim I."/>
        </authorList>
    </citation>
    <scope>NUCLEOTIDE SEQUENCE [LARGE SCALE GENOMIC DNA]</scope>
    <source>
        <strain evidence="2 3">SSH13</strain>
    </source>
</reference>
<dbReference type="SMART" id="SM00347">
    <property type="entry name" value="HTH_MARR"/>
    <property type="match status" value="1"/>
</dbReference>
<sequence>MTKFNKSGFNASAGNQVQELRYNLLQSCSWLTNGTRKLLKPYGITPKQYSILRNLAKNSPESASIQEVRDGLADKMSDASRLIDRLVSKGYLDKFPSDFDRRSNRVRISDSGLAILKEINSQKEDLDRLVSDLLSEKEIHELNRLLSLLK</sequence>
<dbReference type="InterPro" id="IPR039422">
    <property type="entry name" value="MarR/SlyA-like"/>
</dbReference>
<dbReference type="PANTHER" id="PTHR33164">
    <property type="entry name" value="TRANSCRIPTIONAL REGULATOR, MARR FAMILY"/>
    <property type="match status" value="1"/>
</dbReference>
<gene>
    <name evidence="2" type="ORF">FUA23_20375</name>
</gene>
<evidence type="ECO:0000313" key="2">
    <source>
        <dbReference type="EMBL" id="TXF85655.1"/>
    </source>
</evidence>
<dbReference type="PROSITE" id="PS50995">
    <property type="entry name" value="HTH_MARR_2"/>
    <property type="match status" value="1"/>
</dbReference>
<keyword evidence="3" id="KW-1185">Reference proteome</keyword>
<accession>A0A5C7FLN5</accession>
<protein>
    <submittedName>
        <fullName evidence="2">MarR family transcriptional regulator</fullName>
    </submittedName>
</protein>
<dbReference type="RefSeq" id="WP_147932624.1">
    <property type="nucleotide sequence ID" value="NZ_VOXD01000045.1"/>
</dbReference>
<dbReference type="InterPro" id="IPR036388">
    <property type="entry name" value="WH-like_DNA-bd_sf"/>
</dbReference>
<dbReference type="GO" id="GO:0006950">
    <property type="term" value="P:response to stress"/>
    <property type="evidence" value="ECO:0007669"/>
    <property type="project" value="TreeGrafter"/>
</dbReference>
<feature type="domain" description="HTH marR-type" evidence="1">
    <location>
        <begin position="17"/>
        <end position="150"/>
    </location>
</feature>
<dbReference type="PANTHER" id="PTHR33164:SF43">
    <property type="entry name" value="HTH-TYPE TRANSCRIPTIONAL REPRESSOR YETL"/>
    <property type="match status" value="1"/>
</dbReference>
<dbReference type="SUPFAM" id="SSF46785">
    <property type="entry name" value="Winged helix' DNA-binding domain"/>
    <property type="match status" value="1"/>
</dbReference>
<proteinExistence type="predicted"/>
<evidence type="ECO:0000259" key="1">
    <source>
        <dbReference type="PROSITE" id="PS50995"/>
    </source>
</evidence>
<dbReference type="Pfam" id="PF12802">
    <property type="entry name" value="MarR_2"/>
    <property type="match status" value="1"/>
</dbReference>